<dbReference type="NCBIfam" id="NF002129">
    <property type="entry name" value="PRK00965.1"/>
    <property type="match status" value="1"/>
</dbReference>
<evidence type="ECO:0000256" key="9">
    <source>
        <dbReference type="ARBA" id="ARBA00022603"/>
    </source>
</evidence>
<dbReference type="EMBL" id="CP001787">
    <property type="protein sequence ID" value="ACX72021.1"/>
    <property type="molecule type" value="Genomic_DNA"/>
</dbReference>
<dbReference type="RefSeq" id="WP_012819567.1">
    <property type="nucleotide sequence ID" value="NC_013407.1"/>
</dbReference>
<gene>
    <name evidence="19" type="primary">mtrB</name>
    <name evidence="20" type="ordered locus">Metvu_0153</name>
</gene>
<dbReference type="InterPro" id="IPR008690">
    <property type="entry name" value="MtrB_MeTrfase"/>
</dbReference>
<evidence type="ECO:0000256" key="16">
    <source>
        <dbReference type="ARBA" id="ARBA00029818"/>
    </source>
</evidence>
<accession>C9REL9</accession>
<keyword evidence="9 19" id="KW-0489">Methyltransferase</keyword>
<evidence type="ECO:0000256" key="6">
    <source>
        <dbReference type="ARBA" id="ARBA00015127"/>
    </source>
</evidence>
<comment type="pathway">
    <text evidence="3 19">One-carbon metabolism; methanogenesis from CO(2); methyl-coenzyme M from 5,10-methylene-5,6,7,8-tetrahydromethanopterin: step 2/2.</text>
</comment>
<keyword evidence="12 19" id="KW-1278">Translocase</keyword>
<proteinExistence type="inferred from homology"/>
<sequence>MATYVFIDLNIPLVYNVETGVITKGFGDILYVDVAPIEEQIKKLETLVDAYEHSLDPRYPPLKSFPNRDGVYAMAGYFKSAFFGFWIGLGIMALLAIILGVKILFKTLS</sequence>
<evidence type="ECO:0000256" key="10">
    <source>
        <dbReference type="ARBA" id="ARBA00022679"/>
    </source>
</evidence>
<evidence type="ECO:0000256" key="13">
    <source>
        <dbReference type="ARBA" id="ARBA00022989"/>
    </source>
</evidence>
<dbReference type="OrthoDB" id="114034at2157"/>
<evidence type="ECO:0000256" key="11">
    <source>
        <dbReference type="ARBA" id="ARBA00022692"/>
    </source>
</evidence>
<evidence type="ECO:0000256" key="3">
    <source>
        <dbReference type="ARBA" id="ARBA00004839"/>
    </source>
</evidence>
<dbReference type="STRING" id="579137.Metvu_0153"/>
<reference evidence="20" key="1">
    <citation type="submission" date="2009-10" db="EMBL/GenBank/DDBJ databases">
        <title>Complete sequence of chromosome of Methanocaldococcus vulcanius M7.</title>
        <authorList>
            <consortium name="US DOE Joint Genome Institute"/>
            <person name="Lucas S."/>
            <person name="Copeland A."/>
            <person name="Lapidus A."/>
            <person name="Glavina del Rio T."/>
            <person name="Dalin E."/>
            <person name="Tice H."/>
            <person name="Bruce D."/>
            <person name="Goodwin L."/>
            <person name="Pitluck S."/>
            <person name="Lcollab F.I."/>
            <person name="Brettin T."/>
            <person name="Detter J.C."/>
            <person name="Han C."/>
            <person name="Tapia R."/>
            <person name="Kuske C.R."/>
            <person name="Schmutz J."/>
            <person name="Larimer F."/>
            <person name="Land M."/>
            <person name="Hauser L."/>
            <person name="Kyrpides N."/>
            <person name="Ovchinikova G."/>
            <person name="Sieprawska-Lupa M."/>
            <person name="Whitman W.B."/>
            <person name="Woyke T."/>
        </authorList>
    </citation>
    <scope>NUCLEOTIDE SEQUENCE [LARGE SCALE GENOMIC DNA]</scope>
    <source>
        <strain evidence="20">M7</strain>
    </source>
</reference>
<evidence type="ECO:0000256" key="5">
    <source>
        <dbReference type="ARBA" id="ARBA00011616"/>
    </source>
</evidence>
<dbReference type="Pfam" id="PF05440">
    <property type="entry name" value="MtrB"/>
    <property type="match status" value="1"/>
</dbReference>
<evidence type="ECO:0000256" key="4">
    <source>
        <dbReference type="ARBA" id="ARBA00010027"/>
    </source>
</evidence>
<dbReference type="UniPathway" id="UPA00640">
    <property type="reaction ID" value="UER00698"/>
</dbReference>
<keyword evidence="10 19" id="KW-0808">Transferase</keyword>
<keyword evidence="7 19" id="KW-1003">Cell membrane</keyword>
<evidence type="ECO:0000256" key="8">
    <source>
        <dbReference type="ARBA" id="ARBA00022563"/>
    </source>
</evidence>
<comment type="function">
    <text evidence="1 19">Part of a complex that catalyzes the formation of methyl-coenzyme M and tetrahydromethanopterin from coenzyme M and methyl-tetrahydromethanopterin. This is an energy-conserving, sodium-ion translocating step.</text>
</comment>
<dbReference type="KEGG" id="mvu:Metvu_0153"/>
<dbReference type="GO" id="GO:0019386">
    <property type="term" value="P:methanogenesis, from carbon dioxide"/>
    <property type="evidence" value="ECO:0007669"/>
    <property type="project" value="UniProtKB-UniRule"/>
</dbReference>
<evidence type="ECO:0000256" key="14">
    <source>
        <dbReference type="ARBA" id="ARBA00022994"/>
    </source>
</evidence>
<protein>
    <recommendedName>
        <fullName evidence="6 19">Tetrahydromethanopterin S-methyltransferase subunit B</fullName>
        <ecNumber evidence="18 19">7.2.1.4</ecNumber>
    </recommendedName>
    <alternativeName>
        <fullName evidence="16 19">N5-methyltetrahydromethanopterin--coenzyme M methyltransferase subunit B</fullName>
    </alternativeName>
</protein>
<dbReference type="HOGENOM" id="CLU_171544_0_0_2"/>
<keyword evidence="21" id="KW-1185">Reference proteome</keyword>
<dbReference type="NCBIfam" id="TIGR04166">
    <property type="entry name" value="methano_MtrB"/>
    <property type="match status" value="1"/>
</dbReference>
<name>C9REL9_METVM</name>
<evidence type="ECO:0000256" key="2">
    <source>
        <dbReference type="ARBA" id="ARBA00004162"/>
    </source>
</evidence>
<dbReference type="GO" id="GO:0005886">
    <property type="term" value="C:plasma membrane"/>
    <property type="evidence" value="ECO:0007669"/>
    <property type="project" value="UniProtKB-SubCell"/>
</dbReference>
<dbReference type="eggNOG" id="arCOG04867">
    <property type="taxonomic scope" value="Archaea"/>
</dbReference>
<organism evidence="20 21">
    <name type="scientific">Methanocaldococcus vulcanius (strain ATCC 700851 / DSM 12094 / M7)</name>
    <name type="common">Methanococcus vulcanius</name>
    <dbReference type="NCBI Taxonomy" id="579137"/>
    <lineage>
        <taxon>Archaea</taxon>
        <taxon>Methanobacteriati</taxon>
        <taxon>Methanobacteriota</taxon>
        <taxon>Methanomada group</taxon>
        <taxon>Methanococci</taxon>
        <taxon>Methanococcales</taxon>
        <taxon>Methanocaldococcaceae</taxon>
        <taxon>Methanocaldococcus</taxon>
    </lineage>
</organism>
<dbReference type="GO" id="GO:0030269">
    <property type="term" value="F:tetrahydromethanopterin S-methyltransferase activity"/>
    <property type="evidence" value="ECO:0007669"/>
    <property type="project" value="UniProtKB-UniRule"/>
</dbReference>
<comment type="catalytic activity">
    <reaction evidence="17 19">
        <text>5-methyl-5,6,7,8-tetrahydromethanopterin + coenzyme M + 2 Na(+)(in) = 5,6,7,8-tetrahydromethanopterin + methyl-coenzyme M + 2 Na(+)(out)</text>
        <dbReference type="Rhea" id="RHEA:53492"/>
        <dbReference type="ChEBI" id="CHEBI:29101"/>
        <dbReference type="ChEBI" id="CHEBI:58103"/>
        <dbReference type="ChEBI" id="CHEBI:58116"/>
        <dbReference type="ChEBI" id="CHEBI:58286"/>
        <dbReference type="ChEBI" id="CHEBI:58319"/>
        <dbReference type="EC" id="7.2.1.4"/>
    </reaction>
</comment>
<dbReference type="HAMAP" id="MF_01094">
    <property type="entry name" value="MtrB"/>
    <property type="match status" value="1"/>
</dbReference>
<dbReference type="PIRSF" id="PIRSF005518">
    <property type="entry name" value="MtrB"/>
    <property type="match status" value="1"/>
</dbReference>
<dbReference type="EC" id="7.2.1.4" evidence="18 19"/>
<keyword evidence="13 19" id="KW-1133">Transmembrane helix</keyword>
<keyword evidence="15 19" id="KW-0472">Membrane</keyword>
<evidence type="ECO:0000313" key="20">
    <source>
        <dbReference type="EMBL" id="ACX72021.1"/>
    </source>
</evidence>
<keyword evidence="8 19" id="KW-0554">One-carbon metabolism</keyword>
<keyword evidence="14 19" id="KW-0484">Methanogenesis</keyword>
<evidence type="ECO:0000256" key="7">
    <source>
        <dbReference type="ARBA" id="ARBA00022475"/>
    </source>
</evidence>
<evidence type="ECO:0000256" key="12">
    <source>
        <dbReference type="ARBA" id="ARBA00022967"/>
    </source>
</evidence>
<dbReference type="GO" id="GO:0006730">
    <property type="term" value="P:one-carbon metabolic process"/>
    <property type="evidence" value="ECO:0007669"/>
    <property type="project" value="UniProtKB-UniRule"/>
</dbReference>
<comment type="subunit">
    <text evidence="5 19">The complex is composed of 8 subunits; MtrA, MtrB, MtrC, MtrD, MtrE, MtrF, MtrG and MtrH.</text>
</comment>
<evidence type="ECO:0000313" key="21">
    <source>
        <dbReference type="Proteomes" id="UP000002063"/>
    </source>
</evidence>
<evidence type="ECO:0000256" key="1">
    <source>
        <dbReference type="ARBA" id="ARBA00002533"/>
    </source>
</evidence>
<dbReference type="GeneID" id="8512481"/>
<keyword evidence="11 19" id="KW-0812">Transmembrane</keyword>
<evidence type="ECO:0000256" key="18">
    <source>
        <dbReference type="ARBA" id="ARBA00044970"/>
    </source>
</evidence>
<evidence type="ECO:0000256" key="15">
    <source>
        <dbReference type="ARBA" id="ARBA00023136"/>
    </source>
</evidence>
<dbReference type="GO" id="GO:0032259">
    <property type="term" value="P:methylation"/>
    <property type="evidence" value="ECO:0007669"/>
    <property type="project" value="UniProtKB-KW"/>
</dbReference>
<dbReference type="Proteomes" id="UP000002063">
    <property type="component" value="Chromosome"/>
</dbReference>
<evidence type="ECO:0000256" key="19">
    <source>
        <dbReference type="HAMAP-Rule" id="MF_01094"/>
    </source>
</evidence>
<comment type="subcellular location">
    <subcellularLocation>
        <location evidence="2 19">Cell membrane</location>
        <topology evidence="2 19">Single-pass membrane protein</topology>
    </subcellularLocation>
</comment>
<evidence type="ECO:0000256" key="17">
    <source>
        <dbReference type="ARBA" id="ARBA00044880"/>
    </source>
</evidence>
<comment type="similarity">
    <text evidence="4 19">Belongs to the MtrB family.</text>
</comment>
<feature type="transmembrane region" description="Helical" evidence="19">
    <location>
        <begin position="83"/>
        <end position="105"/>
    </location>
</feature>
<dbReference type="AlphaFoldDB" id="C9REL9"/>